<dbReference type="PRINTS" id="PR00033">
    <property type="entry name" value="HTHASNC"/>
</dbReference>
<dbReference type="InterPro" id="IPR019887">
    <property type="entry name" value="Tscrpt_reg_AsnC/Lrp_C"/>
</dbReference>
<dbReference type="InterPro" id="IPR036388">
    <property type="entry name" value="WH-like_DNA-bd_sf"/>
</dbReference>
<dbReference type="InterPro" id="IPR000485">
    <property type="entry name" value="AsnC-type_HTH_dom"/>
</dbReference>
<dbReference type="SUPFAM" id="SSF46785">
    <property type="entry name" value="Winged helix' DNA-binding domain"/>
    <property type="match status" value="1"/>
</dbReference>
<dbReference type="OrthoDB" id="195008at2157"/>
<evidence type="ECO:0000259" key="4">
    <source>
        <dbReference type="PROSITE" id="PS50956"/>
    </source>
</evidence>
<protein>
    <submittedName>
        <fullName evidence="5">DNA-binding transcriptional regulator, Lrp family</fullName>
    </submittedName>
</protein>
<dbReference type="SMART" id="SM00344">
    <property type="entry name" value="HTH_ASNC"/>
    <property type="match status" value="1"/>
</dbReference>
<sequence length="170" mass="19478">MVELNLDENDLEILRWLDREGEIDVDQLSEELGISTSTIYYRLDNYREKGILQGNVADIDHQKLGFELTAITEIKSEYGPGYDDIGDRLTELSGVQSVYFMLGEMSFTLVSRLRDHEHLQALIDEIIHTDGVEHSSTHIVLKTFKDESRLLVNYDDDDLEKLLDDGTLAK</sequence>
<evidence type="ECO:0000313" key="6">
    <source>
        <dbReference type="Proteomes" id="UP000198882"/>
    </source>
</evidence>
<dbReference type="InterPro" id="IPR011008">
    <property type="entry name" value="Dimeric_a/b-barrel"/>
</dbReference>
<evidence type="ECO:0000256" key="1">
    <source>
        <dbReference type="ARBA" id="ARBA00023015"/>
    </source>
</evidence>
<evidence type="ECO:0000256" key="3">
    <source>
        <dbReference type="ARBA" id="ARBA00023163"/>
    </source>
</evidence>
<name>A0A1G9DAW6_9EURY</name>
<dbReference type="STRING" id="1095776.SAMN04515672_3496"/>
<keyword evidence="1" id="KW-0805">Transcription regulation</keyword>
<keyword evidence="2 5" id="KW-0238">DNA-binding</keyword>
<dbReference type="EMBL" id="FNFE01000005">
    <property type="protein sequence ID" value="SDK60934.1"/>
    <property type="molecule type" value="Genomic_DNA"/>
</dbReference>
<dbReference type="Gene3D" id="3.30.70.920">
    <property type="match status" value="1"/>
</dbReference>
<dbReference type="GO" id="GO:0043200">
    <property type="term" value="P:response to amino acid"/>
    <property type="evidence" value="ECO:0007669"/>
    <property type="project" value="TreeGrafter"/>
</dbReference>
<dbReference type="Pfam" id="PF01037">
    <property type="entry name" value="AsnC_trans_reg"/>
    <property type="match status" value="1"/>
</dbReference>
<dbReference type="PANTHER" id="PTHR30154:SF34">
    <property type="entry name" value="TRANSCRIPTIONAL REGULATOR AZLB"/>
    <property type="match status" value="1"/>
</dbReference>
<dbReference type="AlphaFoldDB" id="A0A1G9DAW6"/>
<reference evidence="6" key="1">
    <citation type="submission" date="2016-10" db="EMBL/GenBank/DDBJ databases">
        <authorList>
            <person name="Varghese N."/>
            <person name="Submissions S."/>
        </authorList>
    </citation>
    <scope>NUCLEOTIDE SEQUENCE [LARGE SCALE GENOMIC DNA]</scope>
    <source>
        <strain evidence="6">B4,CECT 8067,JCM 17497</strain>
    </source>
</reference>
<keyword evidence="3" id="KW-0804">Transcription</keyword>
<dbReference type="Proteomes" id="UP000198882">
    <property type="component" value="Unassembled WGS sequence"/>
</dbReference>
<gene>
    <name evidence="5" type="ORF">SAMN04515672_3496</name>
</gene>
<dbReference type="RefSeq" id="WP_090309941.1">
    <property type="nucleotide sequence ID" value="NZ_FNFE01000005.1"/>
</dbReference>
<dbReference type="Gene3D" id="1.10.10.10">
    <property type="entry name" value="Winged helix-like DNA-binding domain superfamily/Winged helix DNA-binding domain"/>
    <property type="match status" value="1"/>
</dbReference>
<dbReference type="Pfam" id="PF13412">
    <property type="entry name" value="HTH_24"/>
    <property type="match status" value="1"/>
</dbReference>
<keyword evidence="6" id="KW-1185">Reference proteome</keyword>
<dbReference type="SUPFAM" id="SSF54909">
    <property type="entry name" value="Dimeric alpha+beta barrel"/>
    <property type="match status" value="1"/>
</dbReference>
<evidence type="ECO:0000256" key="2">
    <source>
        <dbReference type="ARBA" id="ARBA00023125"/>
    </source>
</evidence>
<accession>A0A1G9DAW6</accession>
<dbReference type="GO" id="GO:0043565">
    <property type="term" value="F:sequence-specific DNA binding"/>
    <property type="evidence" value="ECO:0007669"/>
    <property type="project" value="InterPro"/>
</dbReference>
<dbReference type="InterPro" id="IPR019888">
    <property type="entry name" value="Tscrpt_reg_AsnC-like"/>
</dbReference>
<dbReference type="GO" id="GO:0005829">
    <property type="term" value="C:cytosol"/>
    <property type="evidence" value="ECO:0007669"/>
    <property type="project" value="TreeGrafter"/>
</dbReference>
<dbReference type="PROSITE" id="PS50956">
    <property type="entry name" value="HTH_ASNC_2"/>
    <property type="match status" value="1"/>
</dbReference>
<dbReference type="InterPro" id="IPR011991">
    <property type="entry name" value="ArsR-like_HTH"/>
</dbReference>
<evidence type="ECO:0000313" key="5">
    <source>
        <dbReference type="EMBL" id="SDK60934.1"/>
    </source>
</evidence>
<feature type="domain" description="HTH asnC-type" evidence="4">
    <location>
        <begin position="6"/>
        <end position="67"/>
    </location>
</feature>
<proteinExistence type="predicted"/>
<dbReference type="PANTHER" id="PTHR30154">
    <property type="entry name" value="LEUCINE-RESPONSIVE REGULATORY PROTEIN"/>
    <property type="match status" value="1"/>
</dbReference>
<dbReference type="CDD" id="cd00090">
    <property type="entry name" value="HTH_ARSR"/>
    <property type="match status" value="1"/>
</dbReference>
<organism evidence="5 6">
    <name type="scientific">Natronorubrum texcoconense</name>
    <dbReference type="NCBI Taxonomy" id="1095776"/>
    <lineage>
        <taxon>Archaea</taxon>
        <taxon>Methanobacteriati</taxon>
        <taxon>Methanobacteriota</taxon>
        <taxon>Stenosarchaea group</taxon>
        <taxon>Halobacteria</taxon>
        <taxon>Halobacteriales</taxon>
        <taxon>Natrialbaceae</taxon>
        <taxon>Natronorubrum</taxon>
    </lineage>
</organism>
<dbReference type="InterPro" id="IPR036390">
    <property type="entry name" value="WH_DNA-bd_sf"/>
</dbReference>